<feature type="repeat" description="TPR" evidence="1">
    <location>
        <begin position="24"/>
        <end position="57"/>
    </location>
</feature>
<reference evidence="3" key="1">
    <citation type="submission" date="2017-09" db="EMBL/GenBank/DDBJ databases">
        <title>Depth-based differentiation of microbial function through sediment-hosted aquifers and enrichment of novel symbionts in the deep terrestrial subsurface.</title>
        <authorList>
            <person name="Probst A.J."/>
            <person name="Ladd B."/>
            <person name="Jarett J.K."/>
            <person name="Geller-Mcgrath D.E."/>
            <person name="Sieber C.M.K."/>
            <person name="Emerson J.B."/>
            <person name="Anantharaman K."/>
            <person name="Thomas B.C."/>
            <person name="Malmstrom R."/>
            <person name="Stieglmeier M."/>
            <person name="Klingl A."/>
            <person name="Woyke T."/>
            <person name="Ryan C.M."/>
            <person name="Banfield J.F."/>
        </authorList>
    </citation>
    <scope>NUCLEOTIDE SEQUENCE [LARGE SCALE GENOMIC DNA]</scope>
</reference>
<dbReference type="InterPro" id="IPR011990">
    <property type="entry name" value="TPR-like_helical_dom_sf"/>
</dbReference>
<accession>A0A2M7GZA7</accession>
<dbReference type="InterPro" id="IPR019734">
    <property type="entry name" value="TPR_rpt"/>
</dbReference>
<evidence type="ECO:0000313" key="2">
    <source>
        <dbReference type="EMBL" id="PIW33826.1"/>
    </source>
</evidence>
<dbReference type="Proteomes" id="UP000230025">
    <property type="component" value="Unassembled WGS sequence"/>
</dbReference>
<organism evidence="2 3">
    <name type="scientific">bacterium (Candidatus Ratteibacteria) CG15_BIG_FIL_POST_REV_8_21_14_020_41_12</name>
    <dbReference type="NCBI Taxonomy" id="2014291"/>
    <lineage>
        <taxon>Bacteria</taxon>
        <taxon>Candidatus Ratteibacteria</taxon>
    </lineage>
</organism>
<dbReference type="AlphaFoldDB" id="A0A2M7GZA7"/>
<dbReference type="Gene3D" id="1.25.40.10">
    <property type="entry name" value="Tetratricopeptide repeat domain"/>
    <property type="match status" value="1"/>
</dbReference>
<dbReference type="Pfam" id="PF13174">
    <property type="entry name" value="TPR_6"/>
    <property type="match status" value="1"/>
</dbReference>
<gene>
    <name evidence="2" type="ORF">COW28_02480</name>
</gene>
<dbReference type="SUPFAM" id="SSF48452">
    <property type="entry name" value="TPR-like"/>
    <property type="match status" value="1"/>
</dbReference>
<protein>
    <submittedName>
        <fullName evidence="2">Uncharacterized protein</fullName>
    </submittedName>
</protein>
<name>A0A2M7GZA7_9BACT</name>
<dbReference type="PROSITE" id="PS50005">
    <property type="entry name" value="TPR"/>
    <property type="match status" value="1"/>
</dbReference>
<feature type="non-terminal residue" evidence="2">
    <location>
        <position position="1"/>
    </location>
</feature>
<comment type="caution">
    <text evidence="2">The sequence shown here is derived from an EMBL/GenBank/DDBJ whole genome shotgun (WGS) entry which is preliminary data.</text>
</comment>
<dbReference type="EMBL" id="PFFY01000117">
    <property type="protein sequence ID" value="PIW33826.1"/>
    <property type="molecule type" value="Genomic_DNA"/>
</dbReference>
<evidence type="ECO:0000256" key="1">
    <source>
        <dbReference type="PROSITE-ProRule" id="PRU00339"/>
    </source>
</evidence>
<sequence>FLEKMLDSADEYSNNASEKMKHLLEARYKLGLLYLEMGRREMAREQFEEIIHNGWSNKYSEVDKAAEELDKLGSR</sequence>
<proteinExistence type="predicted"/>
<evidence type="ECO:0000313" key="3">
    <source>
        <dbReference type="Proteomes" id="UP000230025"/>
    </source>
</evidence>
<keyword evidence="1" id="KW-0802">TPR repeat</keyword>